<feature type="transmembrane region" description="Helical" evidence="7">
    <location>
        <begin position="401"/>
        <end position="424"/>
    </location>
</feature>
<evidence type="ECO:0000256" key="4">
    <source>
        <dbReference type="ARBA" id="ARBA00022692"/>
    </source>
</evidence>
<dbReference type="EMBL" id="CM017634">
    <property type="protein sequence ID" value="TYH41387.1"/>
    <property type="molecule type" value="Genomic_DNA"/>
</dbReference>
<keyword evidence="5 7" id="KW-1133">Transmembrane helix</keyword>
<feature type="transmembrane region" description="Helical" evidence="7">
    <location>
        <begin position="104"/>
        <end position="127"/>
    </location>
</feature>
<feature type="transmembrane region" description="Helical" evidence="7">
    <location>
        <begin position="321"/>
        <end position="348"/>
    </location>
</feature>
<proteinExistence type="inferred from homology"/>
<dbReference type="GO" id="GO:0016020">
    <property type="term" value="C:membrane"/>
    <property type="evidence" value="ECO:0007669"/>
    <property type="project" value="UniProtKB-SubCell"/>
</dbReference>
<feature type="transmembrane region" description="Helical" evidence="7">
    <location>
        <begin position="360"/>
        <end position="380"/>
    </location>
</feature>
<feature type="transmembrane region" description="Helical" evidence="7">
    <location>
        <begin position="252"/>
        <end position="274"/>
    </location>
</feature>
<dbReference type="GO" id="GO:0015297">
    <property type="term" value="F:antiporter activity"/>
    <property type="evidence" value="ECO:0007669"/>
    <property type="project" value="InterPro"/>
</dbReference>
<dbReference type="GO" id="GO:0042910">
    <property type="term" value="F:xenobiotic transmembrane transporter activity"/>
    <property type="evidence" value="ECO:0007669"/>
    <property type="project" value="InterPro"/>
</dbReference>
<evidence type="ECO:0000256" key="5">
    <source>
        <dbReference type="ARBA" id="ARBA00022989"/>
    </source>
</evidence>
<keyword evidence="4 7" id="KW-0812">Transmembrane</keyword>
<dbReference type="CDD" id="cd13132">
    <property type="entry name" value="MATE_eukaryotic"/>
    <property type="match status" value="1"/>
</dbReference>
<reference evidence="8 9" key="1">
    <citation type="submission" date="2019-07" db="EMBL/GenBank/DDBJ databases">
        <title>WGS assembly of Gossypium tomentosum.</title>
        <authorList>
            <person name="Chen Z.J."/>
            <person name="Sreedasyam A."/>
            <person name="Ando A."/>
            <person name="Song Q."/>
            <person name="De L."/>
            <person name="Hulse-Kemp A."/>
            <person name="Ding M."/>
            <person name="Ye W."/>
            <person name="Kirkbride R."/>
            <person name="Jenkins J."/>
            <person name="Plott C."/>
            <person name="Lovell J."/>
            <person name="Lin Y.-M."/>
            <person name="Vaughn R."/>
            <person name="Liu B."/>
            <person name="Li W."/>
            <person name="Simpson S."/>
            <person name="Scheffler B."/>
            <person name="Saski C."/>
            <person name="Grover C."/>
            <person name="Hu G."/>
            <person name="Conover J."/>
            <person name="Carlson J."/>
            <person name="Shu S."/>
            <person name="Boston L."/>
            <person name="Williams M."/>
            <person name="Peterson D."/>
            <person name="Mcgee K."/>
            <person name="Jones D."/>
            <person name="Wendel J."/>
            <person name="Stelly D."/>
            <person name="Grimwood J."/>
            <person name="Schmutz J."/>
        </authorList>
    </citation>
    <scope>NUCLEOTIDE SEQUENCE [LARGE SCALE GENOMIC DNA]</scope>
    <source>
        <strain evidence="8">7179.01</strain>
    </source>
</reference>
<feature type="transmembrane region" description="Helical" evidence="7">
    <location>
        <begin position="219"/>
        <end position="240"/>
    </location>
</feature>
<feature type="transmembrane region" description="Helical" evidence="7">
    <location>
        <begin position="133"/>
        <end position="154"/>
    </location>
</feature>
<feature type="transmembrane region" description="Helical" evidence="7">
    <location>
        <begin position="477"/>
        <end position="498"/>
    </location>
</feature>
<evidence type="ECO:0000256" key="3">
    <source>
        <dbReference type="ARBA" id="ARBA00022448"/>
    </source>
</evidence>
<dbReference type="AlphaFoldDB" id="A0A5D2IFM8"/>
<name>A0A5D2IFM8_GOSTO</name>
<feature type="transmembrane region" description="Helical" evidence="7">
    <location>
        <begin position="504"/>
        <end position="525"/>
    </location>
</feature>
<sequence>MKYLRLNAPLSAAQQHLRGKLYSLKVQKQRDKRSNSLPTVLVSYTCTNKLAYISITHHVSCEKKNTMEPREDERSLISFSSPLEDSKEKDLGKEEIIEEVKKELWLAAPLICESLLLYCLQLISVMFVGHLGALALASASLATSFAAVLAFNLLMGMSTALETLCGQSYGAKQYHMLGTHTQRAMLILSLITIPLAIILANTGSILSAVGQDPEISRAAGVYACYMIPTLFAYAILQCLLRFLRTQNNIFPMVLSSGITTLIHVFICWILVFKLSFGNKGAALAGSISYWINVLILAFYIKFSPSCVQTWTGFSNESLYEVLPFLRLAVPSAVMVCLESWSFQILVFLSGLLPNPELETSVITICINTTAIILMIPFGLSSAASIRVSNELGAEDPKGARLAARVALVLGVSEGILVGLALVLMRNVLGYAYSNDASVIRYVSTMVPILAASNIIDGVQCVLSGIVRGCGWQKIGAYINLGSYYLVGIPLSIVLAFLFHIGVMGLWLGITAALTTQMLFLLIITVRSNLEQEAKKAMERVF</sequence>
<protein>
    <recommendedName>
        <fullName evidence="7">Protein DETOXIFICATION</fullName>
    </recommendedName>
    <alternativeName>
        <fullName evidence="7">Multidrug and toxic compound extrusion protein</fullName>
    </alternativeName>
</protein>
<gene>
    <name evidence="8" type="ORF">ES332_D12G313400v1</name>
</gene>
<dbReference type="Pfam" id="PF01554">
    <property type="entry name" value="MatE"/>
    <property type="match status" value="2"/>
</dbReference>
<dbReference type="PANTHER" id="PTHR11206">
    <property type="entry name" value="MULTIDRUG RESISTANCE PROTEIN"/>
    <property type="match status" value="1"/>
</dbReference>
<evidence type="ECO:0000256" key="6">
    <source>
        <dbReference type="ARBA" id="ARBA00023136"/>
    </source>
</evidence>
<accession>A0A5D2IFM8</accession>
<keyword evidence="6 7" id="KW-0472">Membrane</keyword>
<feature type="transmembrane region" description="Helical" evidence="7">
    <location>
        <begin position="280"/>
        <end position="300"/>
    </location>
</feature>
<comment type="subcellular location">
    <subcellularLocation>
        <location evidence="1">Membrane</location>
        <topology evidence="1">Multi-pass membrane protein</topology>
    </subcellularLocation>
</comment>
<dbReference type="InterPro" id="IPR002528">
    <property type="entry name" value="MATE_fam"/>
</dbReference>
<evidence type="ECO:0000256" key="2">
    <source>
        <dbReference type="ARBA" id="ARBA00010199"/>
    </source>
</evidence>
<evidence type="ECO:0000313" key="9">
    <source>
        <dbReference type="Proteomes" id="UP000322667"/>
    </source>
</evidence>
<feature type="transmembrane region" description="Helical" evidence="7">
    <location>
        <begin position="184"/>
        <end position="207"/>
    </location>
</feature>
<dbReference type="Proteomes" id="UP000322667">
    <property type="component" value="Chromosome D12"/>
</dbReference>
<dbReference type="InterPro" id="IPR045069">
    <property type="entry name" value="MATE_euk"/>
</dbReference>
<dbReference type="GO" id="GO:1990961">
    <property type="term" value="P:xenobiotic detoxification by transmembrane export across the plasma membrane"/>
    <property type="evidence" value="ECO:0007669"/>
    <property type="project" value="InterPro"/>
</dbReference>
<comment type="similarity">
    <text evidence="2 7">Belongs to the multi antimicrobial extrusion (MATE) (TC 2.A.66.1) family.</text>
</comment>
<evidence type="ECO:0000256" key="1">
    <source>
        <dbReference type="ARBA" id="ARBA00004141"/>
    </source>
</evidence>
<keyword evidence="9" id="KW-1185">Reference proteome</keyword>
<keyword evidence="3" id="KW-0813">Transport</keyword>
<evidence type="ECO:0000313" key="8">
    <source>
        <dbReference type="EMBL" id="TYH41387.1"/>
    </source>
</evidence>
<feature type="transmembrane region" description="Helical" evidence="7">
    <location>
        <begin position="444"/>
        <end position="465"/>
    </location>
</feature>
<organism evidence="8 9">
    <name type="scientific">Gossypium tomentosum</name>
    <name type="common">Hawaiian cotton</name>
    <name type="synonym">Gossypium sandvicense</name>
    <dbReference type="NCBI Taxonomy" id="34277"/>
    <lineage>
        <taxon>Eukaryota</taxon>
        <taxon>Viridiplantae</taxon>
        <taxon>Streptophyta</taxon>
        <taxon>Embryophyta</taxon>
        <taxon>Tracheophyta</taxon>
        <taxon>Spermatophyta</taxon>
        <taxon>Magnoliopsida</taxon>
        <taxon>eudicotyledons</taxon>
        <taxon>Gunneridae</taxon>
        <taxon>Pentapetalae</taxon>
        <taxon>rosids</taxon>
        <taxon>malvids</taxon>
        <taxon>Malvales</taxon>
        <taxon>Malvaceae</taxon>
        <taxon>Malvoideae</taxon>
        <taxon>Gossypium</taxon>
    </lineage>
</organism>
<dbReference type="NCBIfam" id="TIGR00797">
    <property type="entry name" value="matE"/>
    <property type="match status" value="1"/>
</dbReference>
<evidence type="ECO:0000256" key="7">
    <source>
        <dbReference type="RuleBase" id="RU004914"/>
    </source>
</evidence>